<protein>
    <recommendedName>
        <fullName evidence="6">RING-CH-type domain-containing protein</fullName>
    </recommendedName>
</protein>
<dbReference type="Proteomes" id="UP000251960">
    <property type="component" value="Chromosome 6"/>
</dbReference>
<dbReference type="EMBL" id="NCVQ01000007">
    <property type="protein sequence ID" value="PWZ16311.1"/>
    <property type="molecule type" value="Genomic_DNA"/>
</dbReference>
<gene>
    <name evidence="7" type="ORF">Zm00014a_035148</name>
</gene>
<dbReference type="SUPFAM" id="SSF57850">
    <property type="entry name" value="RING/U-box"/>
    <property type="match status" value="1"/>
</dbReference>
<dbReference type="GO" id="GO:0008270">
    <property type="term" value="F:zinc ion binding"/>
    <property type="evidence" value="ECO:0007669"/>
    <property type="project" value="UniProtKB-KW"/>
</dbReference>
<dbReference type="ExpressionAtlas" id="A0A3L6E8R9">
    <property type="expression patterns" value="baseline and differential"/>
</dbReference>
<feature type="compositionally biased region" description="Basic and acidic residues" evidence="4">
    <location>
        <begin position="47"/>
        <end position="60"/>
    </location>
</feature>
<accession>A0A3L6E8R9</accession>
<dbReference type="PANTHER" id="PTHR46214:SF4">
    <property type="entry name" value="OS05G0452800 PROTEIN"/>
    <property type="match status" value="1"/>
</dbReference>
<keyword evidence="5" id="KW-0812">Transmembrane</keyword>
<organism evidence="7 8">
    <name type="scientific">Zea mays</name>
    <name type="common">Maize</name>
    <dbReference type="NCBI Taxonomy" id="4577"/>
    <lineage>
        <taxon>Eukaryota</taxon>
        <taxon>Viridiplantae</taxon>
        <taxon>Streptophyta</taxon>
        <taxon>Embryophyta</taxon>
        <taxon>Tracheophyta</taxon>
        <taxon>Spermatophyta</taxon>
        <taxon>Magnoliopsida</taxon>
        <taxon>Liliopsida</taxon>
        <taxon>Poales</taxon>
        <taxon>Poaceae</taxon>
        <taxon>PACMAD clade</taxon>
        <taxon>Panicoideae</taxon>
        <taxon>Andropogonodae</taxon>
        <taxon>Andropogoneae</taxon>
        <taxon>Tripsacinae</taxon>
        <taxon>Zea</taxon>
    </lineage>
</organism>
<evidence type="ECO:0000313" key="8">
    <source>
        <dbReference type="Proteomes" id="UP000251960"/>
    </source>
</evidence>
<dbReference type="Gene3D" id="3.30.40.10">
    <property type="entry name" value="Zinc/RING finger domain, C3HC4 (zinc finger)"/>
    <property type="match status" value="1"/>
</dbReference>
<evidence type="ECO:0000256" key="4">
    <source>
        <dbReference type="SAM" id="MobiDB-lite"/>
    </source>
</evidence>
<evidence type="ECO:0000313" key="7">
    <source>
        <dbReference type="EMBL" id="PWZ16311.1"/>
    </source>
</evidence>
<dbReference type="InterPro" id="IPR011016">
    <property type="entry name" value="Znf_RING-CH"/>
</dbReference>
<feature type="domain" description="RING-CH-type" evidence="6">
    <location>
        <begin position="122"/>
        <end position="188"/>
    </location>
</feature>
<evidence type="ECO:0000256" key="3">
    <source>
        <dbReference type="ARBA" id="ARBA00022833"/>
    </source>
</evidence>
<proteinExistence type="predicted"/>
<evidence type="ECO:0000256" key="1">
    <source>
        <dbReference type="ARBA" id="ARBA00022723"/>
    </source>
</evidence>
<dbReference type="PANTHER" id="PTHR46214">
    <property type="entry name" value="ZINC FINGER, RING-CH-TYPE"/>
    <property type="match status" value="1"/>
</dbReference>
<feature type="compositionally biased region" description="Basic and acidic residues" evidence="4">
    <location>
        <begin position="9"/>
        <end position="27"/>
    </location>
</feature>
<name>A0A3L6E8R9_MAIZE</name>
<evidence type="ECO:0000256" key="5">
    <source>
        <dbReference type="SAM" id="Phobius"/>
    </source>
</evidence>
<dbReference type="AlphaFoldDB" id="A0A3L6E8R9"/>
<evidence type="ECO:0000259" key="6">
    <source>
        <dbReference type="PROSITE" id="PS51292"/>
    </source>
</evidence>
<sequence>MVGGGGHSSMDHTGAKDLERGELRRGAPEFADGDDGDGEESQYFSDAEDRSWPSHSRHDSTAYEDYVSPCVSARASSVDADADADADGEAVRQHCRKSSCVSEGSLDDVDLEAGLSEIIKASPEKAEQNCRICHLGLESAAAESGAGITLGCSCKGDLSYAHKQCADTWFKIRGNKVCEICSSTASNVVVLGDPEFSDQWSETNSAAAAAQAPPPPAEPRRFWQGHRFLNFLLACMVFAFVISWLFHFNVPG</sequence>
<dbReference type="Pfam" id="PF12906">
    <property type="entry name" value="RINGv"/>
    <property type="match status" value="1"/>
</dbReference>
<feature type="region of interest" description="Disordered" evidence="4">
    <location>
        <begin position="1"/>
        <end position="60"/>
    </location>
</feature>
<comment type="caution">
    <text evidence="7">The sequence shown here is derived from an EMBL/GenBank/DDBJ whole genome shotgun (WGS) entry which is preliminary data.</text>
</comment>
<feature type="transmembrane region" description="Helical" evidence="5">
    <location>
        <begin position="228"/>
        <end position="246"/>
    </location>
</feature>
<keyword evidence="1" id="KW-0479">Metal-binding</keyword>
<feature type="compositionally biased region" description="Acidic residues" evidence="4">
    <location>
        <begin position="31"/>
        <end position="40"/>
    </location>
</feature>
<keyword evidence="5" id="KW-1133">Transmembrane helix</keyword>
<dbReference type="PROSITE" id="PS51292">
    <property type="entry name" value="ZF_RING_CH"/>
    <property type="match status" value="1"/>
</dbReference>
<dbReference type="InterPro" id="IPR013083">
    <property type="entry name" value="Znf_RING/FYVE/PHD"/>
</dbReference>
<keyword evidence="5" id="KW-0472">Membrane</keyword>
<reference evidence="7 8" key="1">
    <citation type="journal article" date="2018" name="Nat. Genet.">
        <title>Extensive intraspecific gene order and gene structural variations between Mo17 and other maize genomes.</title>
        <authorList>
            <person name="Sun S."/>
            <person name="Zhou Y."/>
            <person name="Chen J."/>
            <person name="Shi J."/>
            <person name="Zhao H."/>
            <person name="Zhao H."/>
            <person name="Song W."/>
            <person name="Zhang M."/>
            <person name="Cui Y."/>
            <person name="Dong X."/>
            <person name="Liu H."/>
            <person name="Ma X."/>
            <person name="Jiao Y."/>
            <person name="Wang B."/>
            <person name="Wei X."/>
            <person name="Stein J.C."/>
            <person name="Glaubitz J.C."/>
            <person name="Lu F."/>
            <person name="Yu G."/>
            <person name="Liang C."/>
            <person name="Fengler K."/>
            <person name="Li B."/>
            <person name="Rafalski A."/>
            <person name="Schnable P.S."/>
            <person name="Ware D.H."/>
            <person name="Buckler E.S."/>
            <person name="Lai J."/>
        </authorList>
    </citation>
    <scope>NUCLEOTIDE SEQUENCE [LARGE SCALE GENOMIC DNA]</scope>
    <source>
        <strain evidence="8">cv. Missouri 17</strain>
        <tissue evidence="7">Seedling</tissue>
    </source>
</reference>
<keyword evidence="2" id="KW-0863">Zinc-finger</keyword>
<evidence type="ECO:0000256" key="2">
    <source>
        <dbReference type="ARBA" id="ARBA00022771"/>
    </source>
</evidence>
<dbReference type="SMART" id="SM00744">
    <property type="entry name" value="RINGv"/>
    <property type="match status" value="1"/>
</dbReference>
<keyword evidence="3" id="KW-0862">Zinc</keyword>